<evidence type="ECO:0000256" key="6">
    <source>
        <dbReference type="ARBA" id="ARBA00070405"/>
    </source>
</evidence>
<dbReference type="Gene3D" id="3.30.750.24">
    <property type="entry name" value="STAS domain"/>
    <property type="match status" value="1"/>
</dbReference>
<evidence type="ECO:0000313" key="8">
    <source>
        <dbReference type="EMBL" id="PMQ18714.1"/>
    </source>
</evidence>
<dbReference type="Pfam" id="PF04960">
    <property type="entry name" value="Glutaminase"/>
    <property type="match status" value="1"/>
</dbReference>
<protein>
    <recommendedName>
        <fullName evidence="6 7">Glutaminase</fullName>
        <ecNumber evidence="3 7">3.5.1.2</ecNumber>
    </recommendedName>
</protein>
<comment type="subunit">
    <text evidence="2 7">Homotetramer.</text>
</comment>
<dbReference type="EMBL" id="PNQX01000004">
    <property type="protein sequence ID" value="PMQ18714.1"/>
    <property type="molecule type" value="Genomic_DNA"/>
</dbReference>
<feature type="binding site" evidence="7">
    <location>
        <position position="167"/>
    </location>
    <ligand>
        <name>substrate</name>
    </ligand>
</feature>
<feature type="binding site" evidence="7">
    <location>
        <position position="243"/>
    </location>
    <ligand>
        <name>substrate</name>
    </ligand>
</feature>
<sequence>MQNPIPDYLHEVLDALRDDTSGERASYIPELADADPDKFALAVTTAMGSTYTAGDAQDEFTIQSISKPFAYAAAIMDRGLSHVLEHIGVEPSGEAFNELSLEDGTNRPKNPMINAGAIAVHGLLVGEEATGAQRVDRVLELFSRLAGRQLSIDEEVFASELGTADHNLSMAHMLRKHKIIADDPHEVVSGYTRQCSILVTVADLSAMAATLANGGVQPCTHERIMDEDTARQVMSVMAVAGMYDGAGDWLTRVGIPAKSGVAGGLVGVLPDQVGLSAFSPRLDSHGNSQRSRRAFERLSTDMGMHLFAPSPGRLDVIDVRRSGVRETFHLQGNVQFTAAAELLDLMAESDYGEEVHIDISRVFSFTDVARRMTLEGLRRLRDEGRRVFLHDPLQSLADPDLGDGTYPETP</sequence>
<dbReference type="GO" id="GO:0004359">
    <property type="term" value="F:glutaminase activity"/>
    <property type="evidence" value="ECO:0007669"/>
    <property type="project" value="UniProtKB-UniRule"/>
</dbReference>
<dbReference type="InterPro" id="IPR036513">
    <property type="entry name" value="STAS_dom_sf"/>
</dbReference>
<dbReference type="GO" id="GO:0006543">
    <property type="term" value="P:L-glutamine catabolic process"/>
    <property type="evidence" value="ECO:0007669"/>
    <property type="project" value="TreeGrafter"/>
</dbReference>
<evidence type="ECO:0000256" key="4">
    <source>
        <dbReference type="ARBA" id="ARBA00022801"/>
    </source>
</evidence>
<dbReference type="FunFam" id="3.40.710.10:FF:000005">
    <property type="entry name" value="Glutaminase"/>
    <property type="match status" value="1"/>
</dbReference>
<feature type="binding site" evidence="7">
    <location>
        <position position="160"/>
    </location>
    <ligand>
        <name>substrate</name>
    </ligand>
</feature>
<keyword evidence="7" id="KW-0007">Acetylation</keyword>
<evidence type="ECO:0000256" key="5">
    <source>
        <dbReference type="ARBA" id="ARBA00049534"/>
    </source>
</evidence>
<evidence type="ECO:0000256" key="2">
    <source>
        <dbReference type="ARBA" id="ARBA00011881"/>
    </source>
</evidence>
<feature type="binding site" evidence="7">
    <location>
        <position position="64"/>
    </location>
    <ligand>
        <name>substrate</name>
    </ligand>
</feature>
<feature type="binding site" evidence="7">
    <location>
        <position position="261"/>
    </location>
    <ligand>
        <name>substrate</name>
    </ligand>
</feature>
<name>A0A2N7RXU6_9MICC</name>
<dbReference type="NCBIfam" id="TIGR03814">
    <property type="entry name" value="Gln_ase"/>
    <property type="match status" value="1"/>
</dbReference>
<dbReference type="SUPFAM" id="SSF56601">
    <property type="entry name" value="beta-lactamase/transpeptidase-like"/>
    <property type="match status" value="1"/>
</dbReference>
<comment type="similarity">
    <text evidence="1 7">Belongs to the glutaminase family.</text>
</comment>
<dbReference type="RefSeq" id="WP_102599255.1">
    <property type="nucleotide sequence ID" value="NZ_PNQX01000004.1"/>
</dbReference>
<dbReference type="Proteomes" id="UP000235739">
    <property type="component" value="Unassembled WGS sequence"/>
</dbReference>
<evidence type="ECO:0000256" key="3">
    <source>
        <dbReference type="ARBA" id="ARBA00012918"/>
    </source>
</evidence>
<dbReference type="NCBIfam" id="NF002134">
    <property type="entry name" value="PRK00971.1-4"/>
    <property type="match status" value="1"/>
</dbReference>
<dbReference type="InterPro" id="IPR015868">
    <property type="entry name" value="Glutaminase"/>
</dbReference>
<gene>
    <name evidence="7" type="primary">glsA</name>
    <name evidence="8" type="ORF">CIK84_18185</name>
</gene>
<dbReference type="PANTHER" id="PTHR12544:SF29">
    <property type="entry name" value="GLUTAMINASE"/>
    <property type="match status" value="1"/>
</dbReference>
<dbReference type="PANTHER" id="PTHR12544">
    <property type="entry name" value="GLUTAMINASE"/>
    <property type="match status" value="1"/>
</dbReference>
<proteinExistence type="inferred from homology"/>
<comment type="catalytic activity">
    <reaction evidence="5 7">
        <text>L-glutamine + H2O = L-glutamate + NH4(+)</text>
        <dbReference type="Rhea" id="RHEA:15889"/>
        <dbReference type="ChEBI" id="CHEBI:15377"/>
        <dbReference type="ChEBI" id="CHEBI:28938"/>
        <dbReference type="ChEBI" id="CHEBI:29985"/>
        <dbReference type="ChEBI" id="CHEBI:58359"/>
        <dbReference type="EC" id="3.5.1.2"/>
    </reaction>
</comment>
<organism evidence="8 9">
    <name type="scientific">Glutamicibacter arilaitensis</name>
    <dbReference type="NCBI Taxonomy" id="256701"/>
    <lineage>
        <taxon>Bacteria</taxon>
        <taxon>Bacillati</taxon>
        <taxon>Actinomycetota</taxon>
        <taxon>Actinomycetes</taxon>
        <taxon>Micrococcales</taxon>
        <taxon>Micrococcaceae</taxon>
        <taxon>Glutamicibacter</taxon>
    </lineage>
</organism>
<dbReference type="AlphaFoldDB" id="A0A2N7RXU6"/>
<evidence type="ECO:0000313" key="9">
    <source>
        <dbReference type="Proteomes" id="UP000235739"/>
    </source>
</evidence>
<evidence type="ECO:0000256" key="1">
    <source>
        <dbReference type="ARBA" id="ARBA00011076"/>
    </source>
</evidence>
<evidence type="ECO:0000256" key="7">
    <source>
        <dbReference type="HAMAP-Rule" id="MF_00313"/>
    </source>
</evidence>
<keyword evidence="4 7" id="KW-0378">Hydrolase</keyword>
<comment type="caution">
    <text evidence="8">The sequence shown here is derived from an EMBL/GenBank/DDBJ whole genome shotgun (WGS) entry which is preliminary data.</text>
</comment>
<feature type="binding site" evidence="7">
    <location>
        <position position="114"/>
    </location>
    <ligand>
        <name>substrate</name>
    </ligand>
</feature>
<accession>A0A2N7RXU6</accession>
<dbReference type="Gene3D" id="3.40.710.10">
    <property type="entry name" value="DD-peptidase/beta-lactamase superfamily"/>
    <property type="match status" value="1"/>
</dbReference>
<dbReference type="InterPro" id="IPR012338">
    <property type="entry name" value="Beta-lactam/transpept-like"/>
</dbReference>
<dbReference type="GO" id="GO:0006537">
    <property type="term" value="P:glutamate biosynthetic process"/>
    <property type="evidence" value="ECO:0007669"/>
    <property type="project" value="TreeGrafter"/>
</dbReference>
<dbReference type="HAMAP" id="MF_00313">
    <property type="entry name" value="Glutaminase"/>
    <property type="match status" value="1"/>
</dbReference>
<feature type="binding site" evidence="7">
    <location>
        <position position="191"/>
    </location>
    <ligand>
        <name>substrate</name>
    </ligand>
</feature>
<dbReference type="EC" id="3.5.1.2" evidence="3 7"/>
<reference evidence="8 9" key="1">
    <citation type="journal article" date="2017" name="Elife">
        <title>Extensive horizontal gene transfer in cheese-associated bacteria.</title>
        <authorList>
            <person name="Bonham K.S."/>
            <person name="Wolfe B.E."/>
            <person name="Dutton R.J."/>
        </authorList>
    </citation>
    <scope>NUCLEOTIDE SEQUENCE [LARGE SCALE GENOMIC DNA]</scope>
    <source>
        <strain evidence="8 9">JB182</strain>
    </source>
</reference>